<name>A0A6A8GNR6_9EURY</name>
<dbReference type="AlphaFoldDB" id="A0A6A8GNR6"/>
<sequence>MSIQGICTICEATPAEYQCRRCGALVCTAHYDRDAGLCTECAAAIRPPDGEGVRR</sequence>
<dbReference type="Pfam" id="PF04438">
    <property type="entry name" value="zf-HIT"/>
    <property type="match status" value="1"/>
</dbReference>
<dbReference type="Proteomes" id="UP000439022">
    <property type="component" value="Unassembled WGS sequence"/>
</dbReference>
<dbReference type="InterPro" id="IPR007529">
    <property type="entry name" value="Znf_HIT"/>
</dbReference>
<reference evidence="2 3" key="1">
    <citation type="submission" date="2019-11" db="EMBL/GenBank/DDBJ databases">
        <title>Whole genome sequence of Haloferax sp. MBLA0076.</title>
        <authorList>
            <person name="Seo M.-J."/>
            <person name="Cho E.-S."/>
        </authorList>
    </citation>
    <scope>NUCLEOTIDE SEQUENCE [LARGE SCALE GENOMIC DNA]</scope>
    <source>
        <strain evidence="2 3">MBLA0076</strain>
    </source>
</reference>
<organism evidence="2 3">
    <name type="scientific">Haloferax litoreum</name>
    <dbReference type="NCBI Taxonomy" id="2666140"/>
    <lineage>
        <taxon>Archaea</taxon>
        <taxon>Methanobacteriati</taxon>
        <taxon>Methanobacteriota</taxon>
        <taxon>Stenosarchaea group</taxon>
        <taxon>Halobacteria</taxon>
        <taxon>Halobacteriales</taxon>
        <taxon>Haloferacaceae</taxon>
        <taxon>Haloferax</taxon>
    </lineage>
</organism>
<proteinExistence type="predicted"/>
<evidence type="ECO:0000259" key="1">
    <source>
        <dbReference type="Pfam" id="PF04438"/>
    </source>
</evidence>
<comment type="caution">
    <text evidence="2">The sequence shown here is derived from an EMBL/GenBank/DDBJ whole genome shotgun (WGS) entry which is preliminary data.</text>
</comment>
<feature type="domain" description="HIT-type" evidence="1">
    <location>
        <begin position="5"/>
        <end position="27"/>
    </location>
</feature>
<protein>
    <recommendedName>
        <fullName evidence="1">HIT-type domain-containing protein</fullName>
    </recommendedName>
</protein>
<keyword evidence="3" id="KW-1185">Reference proteome</keyword>
<dbReference type="EMBL" id="WKJO01000002">
    <property type="protein sequence ID" value="MRX23580.1"/>
    <property type="molecule type" value="Genomic_DNA"/>
</dbReference>
<accession>A0A6A8GNR6</accession>
<evidence type="ECO:0000313" key="3">
    <source>
        <dbReference type="Proteomes" id="UP000439022"/>
    </source>
</evidence>
<gene>
    <name evidence="2" type="ORF">GJR96_16675</name>
</gene>
<evidence type="ECO:0000313" key="2">
    <source>
        <dbReference type="EMBL" id="MRX23580.1"/>
    </source>
</evidence>